<name>A0A9P8WBW6_9HYPO</name>
<comment type="caution">
    <text evidence="3">The sequence shown here is derived from an EMBL/GenBank/DDBJ whole genome shotgun (WGS) entry which is preliminary data.</text>
</comment>
<gene>
    <name evidence="3" type="ORF">B0T10DRAFT_477465</name>
</gene>
<dbReference type="AlphaFoldDB" id="A0A9P8WBW6"/>
<dbReference type="Proteomes" id="UP000777438">
    <property type="component" value="Unassembled WGS sequence"/>
</dbReference>
<dbReference type="PANTHER" id="PTHR28243:SF1">
    <property type="entry name" value="PYRIDOXAMINE 5'-PHOSPHATE OXIDASE ALR4036 FAMILY FMN-BINDING DOMAIN-CONTAINING PROTEIN"/>
    <property type="match status" value="1"/>
</dbReference>
<sequence>MLVTTHLSCHAQQHQLHEARSTTHSSMPIHLSHLTSPIQRTQLLARHLHHTMAAQSPFSPAPWRSDFLTHLKAVDTPTCVFSTLHHEPASSEGAQPRVTPRSRTVVFRGMWASLPVNPKNPAPLNPAAYDSDLLTITNDARMQKTGELFGSAPGSASSPQTGGGGPIEAVFWVVPTRTQWRIRGHAYVLGPDVDTEAATLVRSEIQKYMRPTGGYDTKDWNWDREVTAHFGNLSPGMRGSFKNPPPGTPLSEKPPPGMELGQKVEDLHDKIARENFRVVVIVPEEVDRVDLTDPAEGKRWNYKLVDDSWETTELWP</sequence>
<feature type="compositionally biased region" description="Pro residues" evidence="1">
    <location>
        <begin position="243"/>
        <end position="257"/>
    </location>
</feature>
<dbReference type="InterPro" id="IPR024624">
    <property type="entry name" value="Pyridox_Oxase_Alr4036_FMN-bd"/>
</dbReference>
<accession>A0A9P8WBW6</accession>
<keyword evidence="4" id="KW-1185">Reference proteome</keyword>
<dbReference type="OrthoDB" id="5394411at2759"/>
<evidence type="ECO:0000313" key="3">
    <source>
        <dbReference type="EMBL" id="KAH6895247.1"/>
    </source>
</evidence>
<dbReference type="PANTHER" id="PTHR28243">
    <property type="entry name" value="AGL049CP"/>
    <property type="match status" value="1"/>
</dbReference>
<dbReference type="EMBL" id="JAGPYM010000004">
    <property type="protein sequence ID" value="KAH6895247.1"/>
    <property type="molecule type" value="Genomic_DNA"/>
</dbReference>
<organism evidence="3 4">
    <name type="scientific">Thelonectria olida</name>
    <dbReference type="NCBI Taxonomy" id="1576542"/>
    <lineage>
        <taxon>Eukaryota</taxon>
        <taxon>Fungi</taxon>
        <taxon>Dikarya</taxon>
        <taxon>Ascomycota</taxon>
        <taxon>Pezizomycotina</taxon>
        <taxon>Sordariomycetes</taxon>
        <taxon>Hypocreomycetidae</taxon>
        <taxon>Hypocreales</taxon>
        <taxon>Nectriaceae</taxon>
        <taxon>Thelonectria</taxon>
    </lineage>
</organism>
<feature type="domain" description="Pyridoxamine 5'-phosphate oxidase Alr4036 family FMN-binding" evidence="2">
    <location>
        <begin position="61"/>
        <end position="189"/>
    </location>
</feature>
<reference evidence="3 4" key="1">
    <citation type="journal article" date="2021" name="Nat. Commun.">
        <title>Genetic determinants of endophytism in the Arabidopsis root mycobiome.</title>
        <authorList>
            <person name="Mesny F."/>
            <person name="Miyauchi S."/>
            <person name="Thiergart T."/>
            <person name="Pickel B."/>
            <person name="Atanasova L."/>
            <person name="Karlsson M."/>
            <person name="Huettel B."/>
            <person name="Barry K.W."/>
            <person name="Haridas S."/>
            <person name="Chen C."/>
            <person name="Bauer D."/>
            <person name="Andreopoulos W."/>
            <person name="Pangilinan J."/>
            <person name="LaButti K."/>
            <person name="Riley R."/>
            <person name="Lipzen A."/>
            <person name="Clum A."/>
            <person name="Drula E."/>
            <person name="Henrissat B."/>
            <person name="Kohler A."/>
            <person name="Grigoriev I.V."/>
            <person name="Martin F.M."/>
            <person name="Hacquard S."/>
        </authorList>
    </citation>
    <scope>NUCLEOTIDE SEQUENCE [LARGE SCALE GENOMIC DNA]</scope>
    <source>
        <strain evidence="3 4">MPI-CAGE-CH-0241</strain>
    </source>
</reference>
<protein>
    <recommendedName>
        <fullName evidence="2">Pyridoxamine 5'-phosphate oxidase Alr4036 family FMN-binding domain-containing protein</fullName>
    </recommendedName>
</protein>
<evidence type="ECO:0000256" key="1">
    <source>
        <dbReference type="SAM" id="MobiDB-lite"/>
    </source>
</evidence>
<dbReference type="GO" id="GO:0010181">
    <property type="term" value="F:FMN binding"/>
    <property type="evidence" value="ECO:0007669"/>
    <property type="project" value="InterPro"/>
</dbReference>
<evidence type="ECO:0000259" key="2">
    <source>
        <dbReference type="Pfam" id="PF12766"/>
    </source>
</evidence>
<dbReference type="Pfam" id="PF12766">
    <property type="entry name" value="Pyridox_oxase_2"/>
    <property type="match status" value="1"/>
</dbReference>
<dbReference type="InterPro" id="IPR012349">
    <property type="entry name" value="Split_barrel_FMN-bd"/>
</dbReference>
<dbReference type="SUPFAM" id="SSF50475">
    <property type="entry name" value="FMN-binding split barrel"/>
    <property type="match status" value="1"/>
</dbReference>
<dbReference type="Gene3D" id="2.30.110.10">
    <property type="entry name" value="Electron Transport, Fmn-binding Protein, Chain A"/>
    <property type="match status" value="1"/>
</dbReference>
<feature type="region of interest" description="Disordered" evidence="1">
    <location>
        <begin position="233"/>
        <end position="257"/>
    </location>
</feature>
<evidence type="ECO:0000313" key="4">
    <source>
        <dbReference type="Proteomes" id="UP000777438"/>
    </source>
</evidence>
<proteinExistence type="predicted"/>